<protein>
    <recommendedName>
        <fullName evidence="2">2EXR domain-containing protein</fullName>
    </recommendedName>
</protein>
<sequence length="204" mass="22975">MNDEVLVSSRSESVATQSGDQGLTINREDGYISPLLRLPAELRIMIYEYAFANEIVHVQPKSTDPIADLYTPRTPGAQKYQSVISLLMTCRTIRKEASSIFNGLVTFDLTHYYNCMAAAYELGPDMCQTITSIKVEPRLAKRLAIGIQSGASPNTNYQHLLPSLHRVYIQDSPIFGFFLVSHDLAVRALRLYFGHDRLQVQFTK</sequence>
<evidence type="ECO:0000259" key="2">
    <source>
        <dbReference type="Pfam" id="PF20150"/>
    </source>
</evidence>
<evidence type="ECO:0000256" key="1">
    <source>
        <dbReference type="SAM" id="MobiDB-lite"/>
    </source>
</evidence>
<dbReference type="RefSeq" id="XP_001934632.2">
    <property type="nucleotide sequence ID" value="XM_001934597.2"/>
</dbReference>
<dbReference type="Proteomes" id="UP000245464">
    <property type="component" value="Chromosome 4"/>
</dbReference>
<dbReference type="AlphaFoldDB" id="A0A2W1DKT4"/>
<dbReference type="GeneID" id="6342537"/>
<dbReference type="PANTHER" id="PTHR42085">
    <property type="entry name" value="F-BOX DOMAIN-CONTAINING PROTEIN"/>
    <property type="match status" value="1"/>
</dbReference>
<dbReference type="KEGG" id="ptrr:6342537"/>
<proteinExistence type="predicted"/>
<dbReference type="InterPro" id="IPR038883">
    <property type="entry name" value="AN11006-like"/>
</dbReference>
<evidence type="ECO:0000313" key="3">
    <source>
        <dbReference type="EMBL" id="KAF7571445.1"/>
    </source>
</evidence>
<dbReference type="EMBL" id="NQIK02000004">
    <property type="protein sequence ID" value="KAF7571445.1"/>
    <property type="molecule type" value="Genomic_DNA"/>
</dbReference>
<evidence type="ECO:0000313" key="4">
    <source>
        <dbReference type="Proteomes" id="UP000245464"/>
    </source>
</evidence>
<name>A0A2W1DKT4_9PLEO</name>
<comment type="caution">
    <text evidence="3">The sequence shown here is derived from an EMBL/GenBank/DDBJ whole genome shotgun (WGS) entry which is preliminary data.</text>
</comment>
<dbReference type="InterPro" id="IPR045518">
    <property type="entry name" value="2EXR"/>
</dbReference>
<gene>
    <name evidence="3" type="ORF">PtrM4_089450</name>
</gene>
<feature type="compositionally biased region" description="Polar residues" evidence="1">
    <location>
        <begin position="8"/>
        <end position="20"/>
    </location>
</feature>
<feature type="domain" description="2EXR" evidence="2">
    <location>
        <begin position="37"/>
        <end position="100"/>
    </location>
</feature>
<reference evidence="3 4" key="1">
    <citation type="journal article" date="2018" name="BMC Genomics">
        <title>Comparative genomics of the wheat fungal pathogen Pyrenophora tritici-repentis reveals chromosomal variations and genome plasticity.</title>
        <authorList>
            <person name="Moolhuijzen P."/>
            <person name="See P.T."/>
            <person name="Hane J.K."/>
            <person name="Shi G."/>
            <person name="Liu Z."/>
            <person name="Oliver R.P."/>
            <person name="Moffat C.S."/>
        </authorList>
    </citation>
    <scope>NUCLEOTIDE SEQUENCE [LARGE SCALE GENOMIC DNA]</scope>
    <source>
        <strain evidence="3">M4</strain>
    </source>
</reference>
<dbReference type="PANTHER" id="PTHR42085:SF1">
    <property type="entry name" value="F-BOX DOMAIN-CONTAINING PROTEIN"/>
    <property type="match status" value="1"/>
</dbReference>
<organism evidence="3 4">
    <name type="scientific">Pyrenophora tritici-repentis</name>
    <dbReference type="NCBI Taxonomy" id="45151"/>
    <lineage>
        <taxon>Eukaryota</taxon>
        <taxon>Fungi</taxon>
        <taxon>Dikarya</taxon>
        <taxon>Ascomycota</taxon>
        <taxon>Pezizomycotina</taxon>
        <taxon>Dothideomycetes</taxon>
        <taxon>Pleosporomycetidae</taxon>
        <taxon>Pleosporales</taxon>
        <taxon>Pleosporineae</taxon>
        <taxon>Pleosporaceae</taxon>
        <taxon>Pyrenophora</taxon>
    </lineage>
</organism>
<dbReference type="Pfam" id="PF20150">
    <property type="entry name" value="2EXR"/>
    <property type="match status" value="1"/>
</dbReference>
<feature type="region of interest" description="Disordered" evidence="1">
    <location>
        <begin position="1"/>
        <end position="20"/>
    </location>
</feature>
<accession>A0A2W1DKT4</accession>